<dbReference type="PROSITE" id="PS51257">
    <property type="entry name" value="PROKAR_LIPOPROTEIN"/>
    <property type="match status" value="1"/>
</dbReference>
<dbReference type="WBParaSite" id="L893_g6713.t1">
    <property type="protein sequence ID" value="L893_g6713.t1"/>
    <property type="gene ID" value="L893_g6713"/>
</dbReference>
<dbReference type="Proteomes" id="UP000095287">
    <property type="component" value="Unplaced"/>
</dbReference>
<evidence type="ECO:0000313" key="2">
    <source>
        <dbReference type="Proteomes" id="UP000095287"/>
    </source>
</evidence>
<keyword evidence="2" id="KW-1185">Reference proteome</keyword>
<name>A0A1I8AKH4_9BILA</name>
<proteinExistence type="predicted"/>
<organism evidence="2 3">
    <name type="scientific">Steinernema glaseri</name>
    <dbReference type="NCBI Taxonomy" id="37863"/>
    <lineage>
        <taxon>Eukaryota</taxon>
        <taxon>Metazoa</taxon>
        <taxon>Ecdysozoa</taxon>
        <taxon>Nematoda</taxon>
        <taxon>Chromadorea</taxon>
        <taxon>Rhabditida</taxon>
        <taxon>Tylenchina</taxon>
        <taxon>Panagrolaimomorpha</taxon>
        <taxon>Strongyloidoidea</taxon>
        <taxon>Steinernematidae</taxon>
        <taxon>Steinernema</taxon>
    </lineage>
</organism>
<evidence type="ECO:0000313" key="3">
    <source>
        <dbReference type="WBParaSite" id="L893_g6713.t1"/>
    </source>
</evidence>
<keyword evidence="1" id="KW-0732">Signal</keyword>
<feature type="chain" id="PRO_5009314833" evidence="1">
    <location>
        <begin position="24"/>
        <end position="73"/>
    </location>
</feature>
<evidence type="ECO:0000256" key="1">
    <source>
        <dbReference type="SAM" id="SignalP"/>
    </source>
</evidence>
<protein>
    <submittedName>
        <fullName evidence="3">BPTI/Kunitz inhibitor domain-containing protein</fullName>
    </submittedName>
</protein>
<dbReference type="AlphaFoldDB" id="A0A1I8AKH4"/>
<sequence length="73" mass="8296">MKTFLVCLLLLAVAAACPRCGRAHFEGNDNVYNTPFAFKSGYPYFPGGQGENSRIFKQYDQPKWCAPYCDYFP</sequence>
<accession>A0A1I8AKH4</accession>
<feature type="signal peptide" evidence="1">
    <location>
        <begin position="1"/>
        <end position="23"/>
    </location>
</feature>
<reference evidence="3" key="1">
    <citation type="submission" date="2016-11" db="UniProtKB">
        <authorList>
            <consortium name="WormBaseParasite"/>
        </authorList>
    </citation>
    <scope>IDENTIFICATION</scope>
</reference>